<accession>A0ABQ4PUJ5</accession>
<dbReference type="CDD" id="cd02023">
    <property type="entry name" value="UMPK"/>
    <property type="match status" value="1"/>
</dbReference>
<evidence type="ECO:0000259" key="6">
    <source>
        <dbReference type="Pfam" id="PF00485"/>
    </source>
</evidence>
<sequence>MPFLVAIAGGSGSGKTTTAFQLVELLRPLKAHILAQDDYYKDSRTIAGFDPATYNFDSPEARDHTLLAAHLQAIKADEIVEVPIYDFIIHGRLEATHRLPKSDIILLEGTHTLCDKSIIDLCDLKIFIDTPDDIRLLRRFIRDIHTRGRTPESVAAQYLSTVRPAYERWIGPSKACADLIVSGETGVQGDGTLPTRAASQIAQAIRTALDHKIN</sequence>
<evidence type="ECO:0000313" key="7">
    <source>
        <dbReference type="EMBL" id="GIU66692.1"/>
    </source>
</evidence>
<dbReference type="PRINTS" id="PR00988">
    <property type="entry name" value="URIDINKINASE"/>
</dbReference>
<dbReference type="InterPro" id="IPR006083">
    <property type="entry name" value="PRK/URK"/>
</dbReference>
<dbReference type="EMBL" id="BPFZ01000004">
    <property type="protein sequence ID" value="GIU66692.1"/>
    <property type="molecule type" value="Genomic_DNA"/>
</dbReference>
<evidence type="ECO:0000256" key="2">
    <source>
        <dbReference type="ARBA" id="ARBA00012137"/>
    </source>
</evidence>
<name>A0ABQ4PUJ5_9PROT</name>
<protein>
    <recommendedName>
        <fullName evidence="2">uridine/cytidine kinase</fullName>
        <ecNumber evidence="2">2.7.1.48</ecNumber>
    </recommendedName>
</protein>
<dbReference type="NCBIfam" id="NF004018">
    <property type="entry name" value="PRK05480.1"/>
    <property type="match status" value="1"/>
</dbReference>
<dbReference type="SUPFAM" id="SSF52540">
    <property type="entry name" value="P-loop containing nucleoside triphosphate hydrolases"/>
    <property type="match status" value="1"/>
</dbReference>
<keyword evidence="5 7" id="KW-0418">Kinase</keyword>
<organism evidence="7 8">
    <name type="scientific">Candidatus Phycosocius spiralis</name>
    <dbReference type="NCBI Taxonomy" id="2815099"/>
    <lineage>
        <taxon>Bacteria</taxon>
        <taxon>Pseudomonadati</taxon>
        <taxon>Pseudomonadota</taxon>
        <taxon>Alphaproteobacteria</taxon>
        <taxon>Caulobacterales</taxon>
        <taxon>Caulobacterales incertae sedis</taxon>
        <taxon>Candidatus Phycosocius</taxon>
    </lineage>
</organism>
<evidence type="ECO:0000256" key="3">
    <source>
        <dbReference type="ARBA" id="ARBA00022679"/>
    </source>
</evidence>
<reference evidence="7" key="2">
    <citation type="journal article" date="2023" name="ISME Commun">
        <title>Characterization of a bloom-associated alphaproteobacterial lineage, 'Candidatus Phycosocius': insights into freshwater algal-bacterial interactions.</title>
        <authorList>
            <person name="Tanabe Y."/>
            <person name="Yamaguchi H."/>
            <person name="Yoshida M."/>
            <person name="Kai A."/>
            <person name="Okazaki Y."/>
        </authorList>
    </citation>
    <scope>NUCLEOTIDE SEQUENCE</scope>
    <source>
        <strain evidence="7">BOTRYCO-1</strain>
    </source>
</reference>
<evidence type="ECO:0000313" key="8">
    <source>
        <dbReference type="Proteomes" id="UP001161064"/>
    </source>
</evidence>
<keyword evidence="8" id="KW-1185">Reference proteome</keyword>
<dbReference type="RefSeq" id="WP_284359318.1">
    <property type="nucleotide sequence ID" value="NZ_BPFZ01000004.1"/>
</dbReference>
<dbReference type="Pfam" id="PF00485">
    <property type="entry name" value="PRK"/>
    <property type="match status" value="1"/>
</dbReference>
<keyword evidence="3" id="KW-0808">Transferase</keyword>
<dbReference type="InterPro" id="IPR027417">
    <property type="entry name" value="P-loop_NTPase"/>
</dbReference>
<proteinExistence type="predicted"/>
<dbReference type="EC" id="2.7.1.48" evidence="2"/>
<evidence type="ECO:0000256" key="4">
    <source>
        <dbReference type="ARBA" id="ARBA00022741"/>
    </source>
</evidence>
<dbReference type="Proteomes" id="UP001161064">
    <property type="component" value="Unassembled WGS sequence"/>
</dbReference>
<comment type="caution">
    <text evidence="7">The sequence shown here is derived from an EMBL/GenBank/DDBJ whole genome shotgun (WGS) entry which is preliminary data.</text>
</comment>
<evidence type="ECO:0000256" key="1">
    <source>
        <dbReference type="ARBA" id="ARBA00004690"/>
    </source>
</evidence>
<dbReference type="InterPro" id="IPR000764">
    <property type="entry name" value="Uridine_kinase-like"/>
</dbReference>
<feature type="domain" description="Phosphoribulokinase/uridine kinase" evidence="6">
    <location>
        <begin position="5"/>
        <end position="182"/>
    </location>
</feature>
<comment type="pathway">
    <text evidence="1">Pyrimidine metabolism; UMP biosynthesis via salvage pathway; UMP from uridine: step 1/1.</text>
</comment>
<reference evidence="7" key="1">
    <citation type="submission" date="2021-05" db="EMBL/GenBank/DDBJ databases">
        <authorList>
            <person name="Tanabe Y."/>
        </authorList>
    </citation>
    <scope>NUCLEOTIDE SEQUENCE</scope>
    <source>
        <strain evidence="7">BOTRYCO-1</strain>
    </source>
</reference>
<dbReference type="PANTHER" id="PTHR10285">
    <property type="entry name" value="URIDINE KINASE"/>
    <property type="match status" value="1"/>
</dbReference>
<keyword evidence="4" id="KW-0547">Nucleotide-binding</keyword>
<dbReference type="Gene3D" id="3.40.50.300">
    <property type="entry name" value="P-loop containing nucleotide triphosphate hydrolases"/>
    <property type="match status" value="1"/>
</dbReference>
<evidence type="ECO:0000256" key="5">
    <source>
        <dbReference type="ARBA" id="ARBA00022777"/>
    </source>
</evidence>
<dbReference type="GO" id="GO:0016301">
    <property type="term" value="F:kinase activity"/>
    <property type="evidence" value="ECO:0007669"/>
    <property type="project" value="UniProtKB-KW"/>
</dbReference>
<gene>
    <name evidence="7" type="primary">udk</name>
    <name evidence="7" type="ORF">PsB1_0846</name>
</gene>